<evidence type="ECO:0000313" key="2">
    <source>
        <dbReference type="EMBL" id="RVX67716.1"/>
    </source>
</evidence>
<dbReference type="InterPro" id="IPR011009">
    <property type="entry name" value="Kinase-like_dom_sf"/>
</dbReference>
<evidence type="ECO:0008006" key="4">
    <source>
        <dbReference type="Google" id="ProtNLM"/>
    </source>
</evidence>
<protein>
    <recommendedName>
        <fullName evidence="4">Protein kinase domain-containing protein</fullName>
    </recommendedName>
</protein>
<sequence length="323" mass="37285">MPDNTWFNPYKLWSLKCLSSGPSQGIVFELDDKCVIKVPFQYPVGDGSTQQDQTDHLIMSLRSFQCFKQESRIYDLLRSNHSSPHPNILTRFKCKQTDCLVLEKIQPVREAWETSTDRVRAMWIMELLNVVCFLEDLGYLHGDMTIVNIGIDNDNHVKLFDFGSAVHYQDEDYQDQIRDDQFTLATCIYFLATGEDSFDQAETTASVKSIRKSLQQGTFDLAPAANKFRHLLQGCWSQKESWSFKELKLMVSEILGEQMMMEDDPKTTTTTQPPFPATTNQLPGSSVSTWVSLEQFPREEAWLNEEQYRIAWTKLGFDCSLYE</sequence>
<dbReference type="EMBL" id="NAJM01000045">
    <property type="protein sequence ID" value="RVX67716.1"/>
    <property type="molecule type" value="Genomic_DNA"/>
</dbReference>
<dbReference type="AlphaFoldDB" id="A0A438MVF6"/>
<accession>A0A438MVF6</accession>
<comment type="caution">
    <text evidence="2">The sequence shown here is derived from an EMBL/GenBank/DDBJ whole genome shotgun (WGS) entry which is preliminary data.</text>
</comment>
<reference evidence="2 3" key="1">
    <citation type="submission" date="2017-03" db="EMBL/GenBank/DDBJ databases">
        <title>Genomes of endolithic fungi from Antarctica.</title>
        <authorList>
            <person name="Coleine C."/>
            <person name="Masonjones S."/>
            <person name="Stajich J.E."/>
        </authorList>
    </citation>
    <scope>NUCLEOTIDE SEQUENCE [LARGE SCALE GENOMIC DNA]</scope>
    <source>
        <strain evidence="2 3">CCFEE 6314</strain>
    </source>
</reference>
<dbReference type="SUPFAM" id="SSF56112">
    <property type="entry name" value="Protein kinase-like (PK-like)"/>
    <property type="match status" value="1"/>
</dbReference>
<feature type="region of interest" description="Disordered" evidence="1">
    <location>
        <begin position="263"/>
        <end position="283"/>
    </location>
</feature>
<dbReference type="VEuPathDB" id="FungiDB:PV10_02928"/>
<dbReference type="Proteomes" id="UP000288859">
    <property type="component" value="Unassembled WGS sequence"/>
</dbReference>
<dbReference type="Gene3D" id="1.10.510.10">
    <property type="entry name" value="Transferase(Phosphotransferase) domain 1"/>
    <property type="match status" value="1"/>
</dbReference>
<name>A0A438MVF6_EXOME</name>
<organism evidence="2 3">
    <name type="scientific">Exophiala mesophila</name>
    <name type="common">Black yeast-like fungus</name>
    <dbReference type="NCBI Taxonomy" id="212818"/>
    <lineage>
        <taxon>Eukaryota</taxon>
        <taxon>Fungi</taxon>
        <taxon>Dikarya</taxon>
        <taxon>Ascomycota</taxon>
        <taxon>Pezizomycotina</taxon>
        <taxon>Eurotiomycetes</taxon>
        <taxon>Chaetothyriomycetidae</taxon>
        <taxon>Chaetothyriales</taxon>
        <taxon>Herpotrichiellaceae</taxon>
        <taxon>Exophiala</taxon>
    </lineage>
</organism>
<evidence type="ECO:0000256" key="1">
    <source>
        <dbReference type="SAM" id="MobiDB-lite"/>
    </source>
</evidence>
<gene>
    <name evidence="2" type="ORF">B0A52_07839</name>
</gene>
<evidence type="ECO:0000313" key="3">
    <source>
        <dbReference type="Proteomes" id="UP000288859"/>
    </source>
</evidence>
<proteinExistence type="predicted"/>
<dbReference type="OrthoDB" id="1668230at2759"/>